<dbReference type="GeneID" id="74308959"/>
<evidence type="ECO:0000313" key="1">
    <source>
        <dbReference type="EMBL" id="UUX92541.1"/>
    </source>
</evidence>
<protein>
    <submittedName>
        <fullName evidence="1">Nucleoside triphosphate pyrophosphohydrolase</fullName>
    </submittedName>
</protein>
<keyword evidence="2" id="KW-1185">Reference proteome</keyword>
<dbReference type="Proteomes" id="UP001060368">
    <property type="component" value="Chromosome"/>
</dbReference>
<organism evidence="1 2">
    <name type="scientific">Methanoplanus endosymbiosus</name>
    <dbReference type="NCBI Taxonomy" id="33865"/>
    <lineage>
        <taxon>Archaea</taxon>
        <taxon>Methanobacteriati</taxon>
        <taxon>Methanobacteriota</taxon>
        <taxon>Stenosarchaea group</taxon>
        <taxon>Methanomicrobia</taxon>
        <taxon>Methanomicrobiales</taxon>
        <taxon>Methanomicrobiaceae</taxon>
        <taxon>Methanoplanus</taxon>
    </lineage>
</organism>
<dbReference type="AlphaFoldDB" id="A0A9E7PPL8"/>
<dbReference type="InterPro" id="IPR038735">
    <property type="entry name" value="MSMEG_1276-like_NTP-PPase_dom"/>
</dbReference>
<evidence type="ECO:0000313" key="2">
    <source>
        <dbReference type="Proteomes" id="UP001060368"/>
    </source>
</evidence>
<name>A0A9E7PPL8_9EURY</name>
<dbReference type="EMBL" id="CP096115">
    <property type="protein sequence ID" value="UUX92541.1"/>
    <property type="molecule type" value="Genomic_DNA"/>
</dbReference>
<accession>A0A9E7PPL8</accession>
<proteinExistence type="predicted"/>
<gene>
    <name evidence="1" type="ORF">L6E24_14600</name>
</gene>
<dbReference type="KEGG" id="mend:L6E24_14600"/>
<reference evidence="1" key="1">
    <citation type="submission" date="2022-04" db="EMBL/GenBank/DDBJ databases">
        <title>Complete genome of Methanoplanus endosymbiosus DSM 3599.</title>
        <authorList>
            <person name="Chen S.-C."/>
            <person name="You Y.-T."/>
            <person name="Zhou Y.-Z."/>
            <person name="Lai M.-C."/>
        </authorList>
    </citation>
    <scope>NUCLEOTIDE SEQUENCE</scope>
    <source>
        <strain evidence="1">DSM 3599</strain>
    </source>
</reference>
<dbReference type="RefSeq" id="WP_257742687.1">
    <property type="nucleotide sequence ID" value="NZ_CP096115.1"/>
</dbReference>
<sequence length="109" mass="12653">MKYKKFPGGKAVRDKIPEIIQNSGQECKMETLSEPLFYEAMKKKLTEEVGEYLSEPCPEELADIIEVVYRLAESEGITKEELEEIRLKKREIRGGFEKNIFLLNNKPDI</sequence>
<dbReference type="CDD" id="cd11532">
    <property type="entry name" value="NTP-PPase_COG4997"/>
    <property type="match status" value="1"/>
</dbReference>